<evidence type="ECO:0000256" key="3">
    <source>
        <dbReference type="ARBA" id="ARBA00023163"/>
    </source>
</evidence>
<evidence type="ECO:0000256" key="4">
    <source>
        <dbReference type="PROSITE-ProRule" id="PRU00335"/>
    </source>
</evidence>
<dbReference type="Gene3D" id="1.10.357.10">
    <property type="entry name" value="Tetracycline Repressor, domain 2"/>
    <property type="match status" value="1"/>
</dbReference>
<dbReference type="PANTHER" id="PTHR30055">
    <property type="entry name" value="HTH-TYPE TRANSCRIPTIONAL REGULATOR RUTR"/>
    <property type="match status" value="1"/>
</dbReference>
<evidence type="ECO:0000256" key="1">
    <source>
        <dbReference type="ARBA" id="ARBA00023015"/>
    </source>
</evidence>
<dbReference type="PRINTS" id="PR00455">
    <property type="entry name" value="HTHTETR"/>
</dbReference>
<dbReference type="InterPro" id="IPR001647">
    <property type="entry name" value="HTH_TetR"/>
</dbReference>
<evidence type="ECO:0000256" key="2">
    <source>
        <dbReference type="ARBA" id="ARBA00023125"/>
    </source>
</evidence>
<dbReference type="InterPro" id="IPR050109">
    <property type="entry name" value="HTH-type_TetR-like_transc_reg"/>
</dbReference>
<evidence type="ECO:0000313" key="6">
    <source>
        <dbReference type="EMBL" id="MEJ2861944.1"/>
    </source>
</evidence>
<evidence type="ECO:0000259" key="5">
    <source>
        <dbReference type="PROSITE" id="PS50977"/>
    </source>
</evidence>
<dbReference type="PROSITE" id="PS01081">
    <property type="entry name" value="HTH_TETR_1"/>
    <property type="match status" value="1"/>
</dbReference>
<dbReference type="Proteomes" id="UP001369736">
    <property type="component" value="Unassembled WGS sequence"/>
</dbReference>
<name>A0ABU8M4Z9_9PSEU</name>
<keyword evidence="2 4" id="KW-0238">DNA-binding</keyword>
<feature type="domain" description="HTH tetR-type" evidence="5">
    <location>
        <begin position="6"/>
        <end position="66"/>
    </location>
</feature>
<dbReference type="InterPro" id="IPR023772">
    <property type="entry name" value="DNA-bd_HTH_TetR-type_CS"/>
</dbReference>
<sequence>MPRWEHGSEERLTQAALDLFAEQGFEDTSVLQIADRARVTPRTFFRYFSDKREVLFAHADELRGELLRRVVEAPDVGDPLAVVVEALSGFDWGSRDREVQRRRQALIVANTELLERELVKNAAMAEDFAGALQRRGVGARSARLAARVGSQIFLVAYEEWLAADHGSADLAAVTDEVMASFRAVAPQARSVPGAGS</sequence>
<comment type="caution">
    <text evidence="6">The sequence shown here is derived from an EMBL/GenBank/DDBJ whole genome shotgun (WGS) entry which is preliminary data.</text>
</comment>
<dbReference type="EMBL" id="JBBEGM010000004">
    <property type="protein sequence ID" value="MEJ2861944.1"/>
    <property type="molecule type" value="Genomic_DNA"/>
</dbReference>
<dbReference type="SUPFAM" id="SSF46689">
    <property type="entry name" value="Homeodomain-like"/>
    <property type="match status" value="1"/>
</dbReference>
<feature type="DNA-binding region" description="H-T-H motif" evidence="4">
    <location>
        <begin position="29"/>
        <end position="48"/>
    </location>
</feature>
<keyword evidence="7" id="KW-1185">Reference proteome</keyword>
<dbReference type="RefSeq" id="WP_337703152.1">
    <property type="nucleotide sequence ID" value="NZ_JBBEGM010000004.1"/>
</dbReference>
<dbReference type="PROSITE" id="PS50977">
    <property type="entry name" value="HTH_TETR_2"/>
    <property type="match status" value="1"/>
</dbReference>
<keyword evidence="3" id="KW-0804">Transcription</keyword>
<keyword evidence="1" id="KW-0805">Transcription regulation</keyword>
<evidence type="ECO:0000313" key="7">
    <source>
        <dbReference type="Proteomes" id="UP001369736"/>
    </source>
</evidence>
<reference evidence="6 7" key="1">
    <citation type="submission" date="2024-03" db="EMBL/GenBank/DDBJ databases">
        <title>Actinomycetospora sp. OC33-EN07, a novel actinomycete isolated from wild orchid (Aerides multiflora).</title>
        <authorList>
            <person name="Suriyachadkun C."/>
        </authorList>
    </citation>
    <scope>NUCLEOTIDE SEQUENCE [LARGE SCALE GENOMIC DNA]</scope>
    <source>
        <strain evidence="6 7">OC33-EN07</strain>
    </source>
</reference>
<proteinExistence type="predicted"/>
<accession>A0ABU8M4Z9</accession>
<dbReference type="PANTHER" id="PTHR30055:SF238">
    <property type="entry name" value="MYCOFACTOCIN BIOSYNTHESIS TRANSCRIPTIONAL REGULATOR MFTR-RELATED"/>
    <property type="match status" value="1"/>
</dbReference>
<dbReference type="Pfam" id="PF00440">
    <property type="entry name" value="TetR_N"/>
    <property type="match status" value="1"/>
</dbReference>
<gene>
    <name evidence="6" type="ORF">WCD58_12300</name>
</gene>
<organism evidence="6 7">
    <name type="scientific">Actinomycetospora flava</name>
    <dbReference type="NCBI Taxonomy" id="3129232"/>
    <lineage>
        <taxon>Bacteria</taxon>
        <taxon>Bacillati</taxon>
        <taxon>Actinomycetota</taxon>
        <taxon>Actinomycetes</taxon>
        <taxon>Pseudonocardiales</taxon>
        <taxon>Pseudonocardiaceae</taxon>
        <taxon>Actinomycetospora</taxon>
    </lineage>
</organism>
<protein>
    <submittedName>
        <fullName evidence="6">TetR family transcriptional regulator</fullName>
    </submittedName>
</protein>
<dbReference type="InterPro" id="IPR009057">
    <property type="entry name" value="Homeodomain-like_sf"/>
</dbReference>